<gene>
    <name evidence="3" type="ORF">BDBG_02322</name>
</gene>
<feature type="region of interest" description="Disordered" evidence="1">
    <location>
        <begin position="39"/>
        <end position="63"/>
    </location>
</feature>
<evidence type="ECO:0000313" key="3">
    <source>
        <dbReference type="EMBL" id="OAT06025.1"/>
    </source>
</evidence>
<dbReference type="PANTHER" id="PTHR13360:SF1">
    <property type="entry name" value="ACTIVATING SIGNAL COINTEGRATOR 1 COMPLEX SUBUNIT 1"/>
    <property type="match status" value="1"/>
</dbReference>
<dbReference type="GO" id="GO:0006355">
    <property type="term" value="P:regulation of DNA-templated transcription"/>
    <property type="evidence" value="ECO:0007669"/>
    <property type="project" value="TreeGrafter"/>
</dbReference>
<organism evidence="3 4">
    <name type="scientific">Blastomyces gilchristii (strain SLH14081)</name>
    <name type="common">Blastomyces dermatitidis</name>
    <dbReference type="NCBI Taxonomy" id="559298"/>
    <lineage>
        <taxon>Eukaryota</taxon>
        <taxon>Fungi</taxon>
        <taxon>Dikarya</taxon>
        <taxon>Ascomycota</taxon>
        <taxon>Pezizomycotina</taxon>
        <taxon>Eurotiomycetes</taxon>
        <taxon>Eurotiomycetidae</taxon>
        <taxon>Onygenales</taxon>
        <taxon>Ajellomycetaceae</taxon>
        <taxon>Blastomyces</taxon>
    </lineage>
</organism>
<dbReference type="STRING" id="559298.A0A179UDD4"/>
<dbReference type="Pfam" id="PF10469">
    <property type="entry name" value="AKAP7_NLS"/>
    <property type="match status" value="1"/>
</dbReference>
<feature type="compositionally biased region" description="Polar residues" evidence="1">
    <location>
        <begin position="39"/>
        <end position="57"/>
    </location>
</feature>
<dbReference type="EMBL" id="GG657450">
    <property type="protein sequence ID" value="OAT06025.1"/>
    <property type="molecule type" value="Genomic_DNA"/>
</dbReference>
<dbReference type="GO" id="GO:0006307">
    <property type="term" value="P:DNA alkylation repair"/>
    <property type="evidence" value="ECO:0007669"/>
    <property type="project" value="InterPro"/>
</dbReference>
<dbReference type="PANTHER" id="PTHR13360">
    <property type="entry name" value="ACTIVATING SIGNAL COINTEGRATOR 1 COMPLEX SUBUNIT 1"/>
    <property type="match status" value="1"/>
</dbReference>
<feature type="compositionally biased region" description="Low complexity" evidence="1">
    <location>
        <begin position="268"/>
        <end position="286"/>
    </location>
</feature>
<feature type="region of interest" description="Disordered" evidence="1">
    <location>
        <begin position="457"/>
        <end position="486"/>
    </location>
</feature>
<dbReference type="GeneID" id="8506314"/>
<dbReference type="GO" id="GO:0005634">
    <property type="term" value="C:nucleus"/>
    <property type="evidence" value="ECO:0007669"/>
    <property type="project" value="TreeGrafter"/>
</dbReference>
<dbReference type="InterPro" id="IPR009210">
    <property type="entry name" value="ASCC1"/>
</dbReference>
<reference evidence="4" key="1">
    <citation type="journal article" date="2015" name="PLoS Genet.">
        <title>The dynamic genome and transcriptome of the human fungal pathogen Blastomyces and close relative Emmonsia.</title>
        <authorList>
            <person name="Munoz J.F."/>
            <person name="Gauthier G.M."/>
            <person name="Desjardins C.A."/>
            <person name="Gallo J.E."/>
            <person name="Holder J."/>
            <person name="Sullivan T.D."/>
            <person name="Marty A.J."/>
            <person name="Carmen J.C."/>
            <person name="Chen Z."/>
            <person name="Ding L."/>
            <person name="Gujja S."/>
            <person name="Magrini V."/>
            <person name="Misas E."/>
            <person name="Mitreva M."/>
            <person name="Priest M."/>
            <person name="Saif S."/>
            <person name="Whiston E.A."/>
            <person name="Young S."/>
            <person name="Zeng Q."/>
            <person name="Goldman W.E."/>
            <person name="Mardis E.R."/>
            <person name="Taylor J.W."/>
            <person name="McEwen J.G."/>
            <person name="Clay O.K."/>
            <person name="Klein B.S."/>
            <person name="Cuomo C.A."/>
        </authorList>
    </citation>
    <scope>NUCLEOTIDE SEQUENCE [LARGE SCALE GENOMIC DNA]</scope>
    <source>
        <strain evidence="4">SLH14081</strain>
    </source>
</reference>
<feature type="domain" description="A-kinase anchor protein 7-like phosphoesterase" evidence="2">
    <location>
        <begin position="68"/>
        <end position="351"/>
    </location>
</feature>
<dbReference type="VEuPathDB" id="FungiDB:BDBG_02322"/>
<evidence type="ECO:0000259" key="2">
    <source>
        <dbReference type="Pfam" id="PF10469"/>
    </source>
</evidence>
<evidence type="ECO:0000313" key="4">
    <source>
        <dbReference type="Proteomes" id="UP000002038"/>
    </source>
</evidence>
<feature type="region of interest" description="Disordered" evidence="1">
    <location>
        <begin position="243"/>
        <end position="288"/>
    </location>
</feature>
<dbReference type="AlphaFoldDB" id="A0A179UDD4"/>
<keyword evidence="4" id="KW-1185">Reference proteome</keyword>
<dbReference type="RefSeq" id="XP_002627651.2">
    <property type="nucleotide sequence ID" value="XM_002627605.2"/>
</dbReference>
<name>A0A179UDD4_BLAGS</name>
<proteinExistence type="predicted"/>
<protein>
    <recommendedName>
        <fullName evidence="2">A-kinase anchor protein 7-like phosphoesterase domain-containing protein</fullName>
    </recommendedName>
</protein>
<dbReference type="KEGG" id="bgh:BDBG_02322"/>
<sequence length="486" mass="52120">MHMSRLYLSANFKNTLHTPSSPASRCFVFHSHSITMTSTNTNTQCGARPSQQNQNTAGKRGGSKPRLTHFLCLPLVNSTSIPQLVSSLSEFRDSIPLVPPPVSARVAASAQLPDTPLFPDGALRPLGTLHLTLGVMSLPTKERLEEALAFLQSLDLESMLREAEIQARAAATREDSISNNTPAVGSAPQPLFINLISLHALPKAKAATILHAKPVDSTSRLYPLCVSLRNKFIEAGFIQQETIKRSPRSKNKASELTGKDNAGGGSDSQGSTGDHGGNNDNSGNVGAASLPIQGEATAASSDGKRVKPRPLLLHATIANTVYLPRRKQRGAKRKETLKFDARPLLVKFGDYVPPTVDVDVSDHEPAESQSWNLSLEVEEVEEKEKKEEGEGEVEVKEKDVQVQKERKAPFVWAKDIPIDRVCICEMGAKPVPDDGANGGPLLGEAYVSVGERSLVFAPQMRGDGDGDGDGDNGDACRSEDGGVSLA</sequence>
<dbReference type="Proteomes" id="UP000002038">
    <property type="component" value="Unassembled WGS sequence"/>
</dbReference>
<dbReference type="Gene3D" id="3.90.1140.10">
    <property type="entry name" value="Cyclic phosphodiesterase"/>
    <property type="match status" value="1"/>
</dbReference>
<evidence type="ECO:0000256" key="1">
    <source>
        <dbReference type="SAM" id="MobiDB-lite"/>
    </source>
</evidence>
<accession>A0A179UDD4</accession>
<dbReference type="InterPro" id="IPR019510">
    <property type="entry name" value="AKAP7-like_phosphoesterase"/>
</dbReference>
<dbReference type="OrthoDB" id="277832at2759"/>